<evidence type="ECO:0000313" key="3">
    <source>
        <dbReference type="Proteomes" id="UP000474296"/>
    </source>
</evidence>
<dbReference type="PROSITE" id="PS51186">
    <property type="entry name" value="GNAT"/>
    <property type="match status" value="1"/>
</dbReference>
<dbReference type="SUPFAM" id="SSF55729">
    <property type="entry name" value="Acyl-CoA N-acyltransferases (Nat)"/>
    <property type="match status" value="1"/>
</dbReference>
<dbReference type="InterPro" id="IPR000182">
    <property type="entry name" value="GNAT_dom"/>
</dbReference>
<reference evidence="2 3" key="1">
    <citation type="submission" date="2020-01" db="EMBL/GenBank/DDBJ databases">
        <title>Spongiivirga citrea KCTC 32990T.</title>
        <authorList>
            <person name="Wang G."/>
        </authorList>
    </citation>
    <scope>NUCLEOTIDE SEQUENCE [LARGE SCALE GENOMIC DNA]</scope>
    <source>
        <strain evidence="2 3">KCTC 32990</strain>
    </source>
</reference>
<evidence type="ECO:0000313" key="2">
    <source>
        <dbReference type="EMBL" id="NER17530.1"/>
    </source>
</evidence>
<name>A0A6M0CUS9_9FLAO</name>
<sequence>MEIKNSELNDISKIFELYRIATNYMKSKNQVAWPEFSRKLIIDEINDQKQWKLLIDEQIACIWATTPNDELIWGINNEPSIYIHRIVTNPDFRGQKLVNQIVNWADKYCIDNNLEYIRMDTVGLNKGLIGHYEKLGFEFIGTKEIENTDGLPDHYKEGPVCLFQRKVK</sequence>
<gene>
    <name evidence="2" type="ORF">GWK10_09935</name>
</gene>
<dbReference type="AlphaFoldDB" id="A0A6M0CUS9"/>
<dbReference type="RefSeq" id="WP_164032148.1">
    <property type="nucleotide sequence ID" value="NZ_JAABOQ010000004.1"/>
</dbReference>
<dbReference type="InterPro" id="IPR016181">
    <property type="entry name" value="Acyl_CoA_acyltransferase"/>
</dbReference>
<dbReference type="Gene3D" id="3.40.630.30">
    <property type="match status" value="1"/>
</dbReference>
<dbReference type="Proteomes" id="UP000474296">
    <property type="component" value="Unassembled WGS sequence"/>
</dbReference>
<organism evidence="2 3">
    <name type="scientific">Spongiivirga citrea</name>
    <dbReference type="NCBI Taxonomy" id="1481457"/>
    <lineage>
        <taxon>Bacteria</taxon>
        <taxon>Pseudomonadati</taxon>
        <taxon>Bacteroidota</taxon>
        <taxon>Flavobacteriia</taxon>
        <taxon>Flavobacteriales</taxon>
        <taxon>Flavobacteriaceae</taxon>
        <taxon>Spongiivirga</taxon>
    </lineage>
</organism>
<dbReference type="GO" id="GO:0016747">
    <property type="term" value="F:acyltransferase activity, transferring groups other than amino-acyl groups"/>
    <property type="evidence" value="ECO:0007669"/>
    <property type="project" value="InterPro"/>
</dbReference>
<proteinExistence type="predicted"/>
<keyword evidence="2" id="KW-0808">Transferase</keyword>
<accession>A0A6M0CUS9</accession>
<comment type="caution">
    <text evidence="2">The sequence shown here is derived from an EMBL/GenBank/DDBJ whole genome shotgun (WGS) entry which is preliminary data.</text>
</comment>
<dbReference type="CDD" id="cd04301">
    <property type="entry name" value="NAT_SF"/>
    <property type="match status" value="1"/>
</dbReference>
<dbReference type="Pfam" id="PF00583">
    <property type="entry name" value="Acetyltransf_1"/>
    <property type="match status" value="1"/>
</dbReference>
<evidence type="ECO:0000259" key="1">
    <source>
        <dbReference type="PROSITE" id="PS51186"/>
    </source>
</evidence>
<keyword evidence="3" id="KW-1185">Reference proteome</keyword>
<protein>
    <submittedName>
        <fullName evidence="2">GNAT family N-acetyltransferase</fullName>
    </submittedName>
</protein>
<dbReference type="EMBL" id="JAABOQ010000004">
    <property type="protein sequence ID" value="NER17530.1"/>
    <property type="molecule type" value="Genomic_DNA"/>
</dbReference>
<feature type="domain" description="N-acetyltransferase" evidence="1">
    <location>
        <begin position="1"/>
        <end position="158"/>
    </location>
</feature>